<dbReference type="GO" id="GO:0005886">
    <property type="term" value="C:plasma membrane"/>
    <property type="evidence" value="ECO:0007669"/>
    <property type="project" value="UniProtKB-SubCell"/>
</dbReference>
<feature type="domain" description="Trypanosome variant surface glycoprotein C-terminal" evidence="11">
    <location>
        <begin position="431"/>
        <end position="549"/>
    </location>
</feature>
<dbReference type="GeneID" id="3661318"/>
<evidence type="ECO:0000256" key="2">
    <source>
        <dbReference type="ARBA" id="ARBA00004609"/>
    </source>
</evidence>
<dbReference type="Gene3D" id="3.30.1680.30">
    <property type="match status" value="1"/>
</dbReference>
<keyword evidence="3" id="KW-1003">Cell membrane</keyword>
<dbReference type="Pfam" id="PF10659">
    <property type="entry name" value="Trypan_glycop_C"/>
    <property type="match status" value="1"/>
</dbReference>
<evidence type="ECO:0000313" key="13">
    <source>
        <dbReference type="Proteomes" id="UP000008524"/>
    </source>
</evidence>
<keyword evidence="7" id="KW-0449">Lipoprotein</keyword>
<keyword evidence="9" id="KW-0732">Signal</keyword>
<dbReference type="PaxDb" id="5691-EAN77418"/>
<comment type="subcellular location">
    <subcellularLocation>
        <location evidence="2">Cell membrane</location>
        <topology evidence="2">Lipid-anchor</topology>
        <topology evidence="2">GPI-anchor</topology>
    </subcellularLocation>
</comment>
<feature type="region of interest" description="Disordered" evidence="8">
    <location>
        <begin position="1"/>
        <end position="21"/>
    </location>
</feature>
<dbReference type="GO" id="GO:0098552">
    <property type="term" value="C:side of membrane"/>
    <property type="evidence" value="ECO:0007669"/>
    <property type="project" value="UniProtKB-KW"/>
</dbReference>
<evidence type="ECO:0000256" key="9">
    <source>
        <dbReference type="SAM" id="SignalP"/>
    </source>
</evidence>
<keyword evidence="13" id="KW-1185">Reference proteome</keyword>
<protein>
    <submittedName>
        <fullName evidence="12">Variant surface glycoprotein (VSG), putative</fullName>
    </submittedName>
</protein>
<organism evidence="12 13">
    <name type="scientific">Trypanosoma brucei brucei (strain 927/4 GUTat10.1)</name>
    <dbReference type="NCBI Taxonomy" id="185431"/>
    <lineage>
        <taxon>Eukaryota</taxon>
        <taxon>Discoba</taxon>
        <taxon>Euglenozoa</taxon>
        <taxon>Kinetoplastea</taxon>
        <taxon>Metakinetoplastina</taxon>
        <taxon>Trypanosomatida</taxon>
        <taxon>Trypanosomatidae</taxon>
        <taxon>Trypanosoma</taxon>
    </lineage>
</organism>
<evidence type="ECO:0000259" key="11">
    <source>
        <dbReference type="Pfam" id="PF10659"/>
    </source>
</evidence>
<feature type="chain" id="PRO_5004221879" evidence="9">
    <location>
        <begin position="46"/>
        <end position="550"/>
    </location>
</feature>
<proteinExistence type="predicted"/>
<keyword evidence="6" id="KW-0325">Glycoprotein</keyword>
<evidence type="ECO:0000313" key="12">
    <source>
        <dbReference type="EMBL" id="EAN77418.1"/>
    </source>
</evidence>
<evidence type="ECO:0000259" key="10">
    <source>
        <dbReference type="Pfam" id="PF00913"/>
    </source>
</evidence>
<gene>
    <name evidence="12" type="ORF">Tb09.244.1580</name>
</gene>
<keyword evidence="4" id="KW-0336">GPI-anchor</keyword>
<evidence type="ECO:0000256" key="6">
    <source>
        <dbReference type="ARBA" id="ARBA00023180"/>
    </source>
</evidence>
<evidence type="ECO:0000256" key="7">
    <source>
        <dbReference type="ARBA" id="ARBA00023288"/>
    </source>
</evidence>
<dbReference type="KEGG" id="tbr:Tb09.244.1580"/>
<feature type="domain" description="Trypanosome variant surface glycoprotein A-type N-terminal" evidence="10">
    <location>
        <begin position="37"/>
        <end position="399"/>
    </location>
</feature>
<feature type="signal peptide" evidence="9">
    <location>
        <begin position="1"/>
        <end position="45"/>
    </location>
</feature>
<dbReference type="AlphaFoldDB" id="Q38CQ2"/>
<dbReference type="RefSeq" id="XP_827748.1">
    <property type="nucleotide sequence ID" value="XM_822655.1"/>
</dbReference>
<dbReference type="InterPro" id="IPR001812">
    <property type="entry name" value="Trypano_VSG_A_N_dom"/>
</dbReference>
<dbReference type="Pfam" id="PF00913">
    <property type="entry name" value="Trypan_glycop"/>
    <property type="match status" value="1"/>
</dbReference>
<dbReference type="VEuPathDB" id="TriTrypDB:Tb927.9.16490"/>
<reference evidence="12 13" key="1">
    <citation type="journal article" date="2005" name="Science">
        <title>Comparative genomics of trypanosomatid parasitic protozoa.</title>
        <authorList>
            <person name="El-Sayed N.M."/>
            <person name="Myler P.J."/>
            <person name="Blandin G."/>
            <person name="Berriman M."/>
            <person name="Crabtree J."/>
            <person name="Aggarwal G."/>
            <person name="Caler E."/>
            <person name="Renauld H."/>
            <person name="Worthey E.A."/>
            <person name="Hertz-Fowler C."/>
            <person name="Ghedin E."/>
            <person name="Peacock C."/>
            <person name="Bartholomeu D.C."/>
            <person name="Haas B.J."/>
            <person name="Tran A.N."/>
            <person name="Wortman J.R."/>
            <person name="Alsmark U.C."/>
            <person name="Angiuoli S."/>
            <person name="Anupama A."/>
            <person name="Badger J."/>
            <person name="Bringaud F."/>
            <person name="Cadag E."/>
            <person name="Carlton J.M."/>
            <person name="Cerqueira G.C."/>
            <person name="Creasy T."/>
            <person name="Delcher A.L."/>
            <person name="Djikeng A."/>
            <person name="Embley T.M."/>
            <person name="Hauser C."/>
            <person name="Ivens A.C."/>
            <person name="Kummerfeld S.K."/>
            <person name="Pereira-Leal J.B."/>
            <person name="Nilsson D."/>
            <person name="Peterson J."/>
            <person name="Salzberg S.L."/>
            <person name="Shallom J."/>
            <person name="Silva J.C."/>
            <person name="Sundaram J."/>
            <person name="Westenberger S."/>
            <person name="White O."/>
            <person name="Melville S.E."/>
            <person name="Donelson J.E."/>
            <person name="Andersson B."/>
            <person name="Stuart K.D."/>
            <person name="Hall N."/>
        </authorList>
    </citation>
    <scope>NUCLEOTIDE SEQUENCE [LARGE SCALE GENOMIC DNA]</scope>
    <source>
        <strain evidence="12 13">927/4 GUTat10.1</strain>
    </source>
</reference>
<dbReference type="SUPFAM" id="SSF58087">
    <property type="entry name" value="Variant surface glycoprotein (N-terminal domain)"/>
    <property type="match status" value="1"/>
</dbReference>
<dbReference type="InterPro" id="IPR019609">
    <property type="entry name" value="Variant_surf_glycoprt_trypan_C"/>
</dbReference>
<dbReference type="InParanoid" id="Q38CQ2"/>
<dbReference type="Proteomes" id="UP000008524">
    <property type="component" value="Chromosome 9"/>
</dbReference>
<sequence length="550" mass="58637">MFSTPNTAPCSLQASRNNTRRNTRQKMTLSCLLLAALAIMLPLSAEKAAAAAGDSLKAAAWQPVCQLAEALNKVPSNSKLRLRALITTTQGQRLAAAKLGVYALLAEEAQESKAAVVLAAWYSRLADLNDNLLKTTLVDTTIDAVASSIYVKGRADEALNILAQAKTTSNGCLLTDDSGTLAAHGPAKIGETPCSRKLEPPVLDTYENLDEVMDANGWKSSHATTAKADLAGSGGDKTCKLLTVDGAGFGAAKLDADLELGGGLWVVNKDDKQIKTVEIKKGSSTATKTGNMYQHAWHKLQALDSAEQETKPNATEGAEATSELQAAITNTLHNGQEGAAGQPETAVLAVFPKPTGTSINNLLHRANEAQLPEKIAGVNAKTKLRSIVDTHKFQQIEGALILQLKNENTKLKTSKSDEQKDDESTKNQIHCNSIAEVEKCNADPKCSYETKTDGTKKCKFNSTKAKEKGIPVTQTQTGGTTGDGVKCSDHKDQSTCEKANEGKTTKVCGWRSGKDNEDEKDKVKCRDSSFLLSKQFTLSVVSAAFVALLF</sequence>
<accession>Q38CQ2</accession>
<reference evidence="12 13" key="2">
    <citation type="journal article" date="2005" name="Science">
        <title>The genome of the African trypanosome Trypanosoma brucei.</title>
        <authorList>
            <person name="Berriman M."/>
            <person name="Ghedin E."/>
            <person name="Hertz-Fowler C."/>
            <person name="Blandin G."/>
            <person name="Renauld H."/>
            <person name="Bartholomeu D.C."/>
            <person name="Lennard N.J."/>
            <person name="Caler E."/>
            <person name="Hamlin N.E."/>
            <person name="Haas B."/>
            <person name="Bohme U."/>
            <person name="Hannick L."/>
            <person name="Aslett M.A."/>
            <person name="Shallom J."/>
            <person name="Marcello L."/>
            <person name="Hou L."/>
            <person name="Wickstead B."/>
            <person name="Alsmark U.C."/>
            <person name="Arrowsmith C."/>
            <person name="Atkin R.J."/>
            <person name="Barron A.J."/>
            <person name="Bringaud F."/>
            <person name="Brooks K."/>
            <person name="Carrington M."/>
            <person name="Cherevach I."/>
            <person name="Chillingworth T.J."/>
            <person name="Churcher C."/>
            <person name="Clark L.N."/>
            <person name="Corton C.H."/>
            <person name="Cronin A."/>
            <person name="Davies R.M."/>
            <person name="Doggett J."/>
            <person name="Djikeng A."/>
            <person name="Feldblyum T."/>
            <person name="Field M.C."/>
            <person name="Fraser A."/>
            <person name="Goodhead I."/>
            <person name="Hance Z."/>
            <person name="Harper D."/>
            <person name="Harris B.R."/>
            <person name="Hauser H."/>
            <person name="Hostetler J."/>
            <person name="Ivens A."/>
            <person name="Jagels K."/>
            <person name="Johnson D."/>
            <person name="Johnson J."/>
            <person name="Jones K."/>
            <person name="Kerhornou A.X."/>
            <person name="Koo H."/>
            <person name="Larke N."/>
            <person name="Landfear S."/>
            <person name="Larkin C."/>
            <person name="Leech V."/>
            <person name="Line A."/>
            <person name="Lord A."/>
            <person name="Macleod A."/>
            <person name="Mooney P.J."/>
            <person name="Moule S."/>
            <person name="Martin D.M."/>
            <person name="Morgan G.W."/>
            <person name="Mungall K."/>
            <person name="Norbertczak H."/>
            <person name="Ormond D."/>
            <person name="Pai G."/>
            <person name="Peacock C.S."/>
            <person name="Peterson J."/>
            <person name="Quail M.A."/>
            <person name="Rabbinowitsch E."/>
            <person name="Rajandream M.A."/>
            <person name="Reitter C."/>
            <person name="Salzberg S.L."/>
            <person name="Sanders M."/>
            <person name="Schobel S."/>
            <person name="Sharp S."/>
            <person name="Simmonds M."/>
            <person name="Simpson A.J."/>
            <person name="Tallon L."/>
            <person name="Turner C.M."/>
            <person name="Tait A."/>
            <person name="Tivey A.R."/>
            <person name="Van Aken S."/>
            <person name="Walker D."/>
            <person name="Wanless D."/>
            <person name="Wang S."/>
            <person name="White B."/>
            <person name="White O."/>
            <person name="Whitehead S."/>
            <person name="Woodward J."/>
            <person name="Wortman J."/>
            <person name="Adams M.D."/>
            <person name="Embley T.M."/>
            <person name="Gull K."/>
            <person name="Ullu E."/>
            <person name="Barry J.D."/>
            <person name="Fairlamb A.H."/>
            <person name="Opperdoes F."/>
            <person name="Barrell B.G."/>
            <person name="Donelson J.E."/>
            <person name="Hall N."/>
            <person name="Fraser C.M."/>
            <person name="Melville S.E."/>
            <person name="El-Sayed N.M."/>
        </authorList>
    </citation>
    <scope>NUCLEOTIDE SEQUENCE [LARGE SCALE GENOMIC DNA]</scope>
    <source>
        <strain evidence="12 13">927/4 GUTat10.1</strain>
    </source>
</reference>
<dbReference type="EMBL" id="CM000207">
    <property type="protein sequence ID" value="EAN77418.1"/>
    <property type="molecule type" value="Genomic_DNA"/>
</dbReference>
<evidence type="ECO:0000256" key="3">
    <source>
        <dbReference type="ARBA" id="ARBA00022475"/>
    </source>
</evidence>
<comment type="function">
    <text evidence="1">VSG forms a coat on the surface of the parasite. The trypanosome evades the immune response of the host by expressing a series of antigenically distinct VSGs from an estimated 1000 VSG genes.</text>
</comment>
<evidence type="ECO:0000256" key="8">
    <source>
        <dbReference type="SAM" id="MobiDB-lite"/>
    </source>
</evidence>
<evidence type="ECO:0000256" key="5">
    <source>
        <dbReference type="ARBA" id="ARBA00023136"/>
    </source>
</evidence>
<dbReference type="GO" id="GO:0020033">
    <property type="term" value="P:antigenic variation"/>
    <property type="evidence" value="ECO:0000304"/>
    <property type="project" value="GeneDB"/>
</dbReference>
<keyword evidence="5" id="KW-0472">Membrane</keyword>
<evidence type="ECO:0000256" key="4">
    <source>
        <dbReference type="ARBA" id="ARBA00022622"/>
    </source>
</evidence>
<dbReference type="Gene3D" id="1.10.470.10">
    <property type="entry name" value="Variant Surface Glycoprotein, subunit A, domain 2"/>
    <property type="match status" value="1"/>
</dbReference>
<feature type="compositionally biased region" description="Polar residues" evidence="8">
    <location>
        <begin position="1"/>
        <end position="17"/>
    </location>
</feature>
<evidence type="ECO:0000256" key="1">
    <source>
        <dbReference type="ARBA" id="ARBA00002523"/>
    </source>
</evidence>
<dbReference type="Gene3D" id="3.90.150.10">
    <property type="entry name" value="Variant Surface Glycoprotein, subunit A domain 1"/>
    <property type="match status" value="1"/>
</dbReference>
<name>Q38CQ2_TRYB2</name>